<keyword evidence="2" id="KW-1133">Transmembrane helix</keyword>
<feature type="region of interest" description="Disordered" evidence="1">
    <location>
        <begin position="313"/>
        <end position="334"/>
    </location>
</feature>
<accession>A0A6G1JVF9</accession>
<dbReference type="OrthoDB" id="2126185at2759"/>
<sequence>MPPPGAIPPGYMTGEILPIPPPYMQRKVLPAGVDTNIRPYTIFFSYMLLCFSLTVFIIIKLLKSYSVLAKSTTVRAPQRKHVQYFAFLALCSLGTTWYYMFRYFQTSYNLWFTWRSIYEVDPAKHHWGLWLKETSLFREAWETAILCDEFVPPCCSLEPITTSCSIINQDTSAKVAWSVVPYLLGTDDYYHTPGFMTVLLAPHVALLILPLARTALPLKDFTDDNVEFAEGVYTYLWGTTVVGGILLGLRTTVATYNWNGFQGIPHALFEHPAISSVGFDVIFCWISWAVWCRTQLQKSDSPFVNERERKRAKWSTSGSGTAVMGGDKSEVRRR</sequence>
<keyword evidence="4" id="KW-1185">Reference proteome</keyword>
<proteinExistence type="predicted"/>
<organism evidence="3 4">
    <name type="scientific">Pleomassaria siparia CBS 279.74</name>
    <dbReference type="NCBI Taxonomy" id="1314801"/>
    <lineage>
        <taxon>Eukaryota</taxon>
        <taxon>Fungi</taxon>
        <taxon>Dikarya</taxon>
        <taxon>Ascomycota</taxon>
        <taxon>Pezizomycotina</taxon>
        <taxon>Dothideomycetes</taxon>
        <taxon>Pleosporomycetidae</taxon>
        <taxon>Pleosporales</taxon>
        <taxon>Pleomassariaceae</taxon>
        <taxon>Pleomassaria</taxon>
    </lineage>
</organism>
<keyword evidence="2" id="KW-0472">Membrane</keyword>
<evidence type="ECO:0000256" key="1">
    <source>
        <dbReference type="SAM" id="MobiDB-lite"/>
    </source>
</evidence>
<dbReference type="EMBL" id="MU005782">
    <property type="protein sequence ID" value="KAF2704596.1"/>
    <property type="molecule type" value="Genomic_DNA"/>
</dbReference>
<dbReference type="AlphaFoldDB" id="A0A6G1JVF9"/>
<evidence type="ECO:0000256" key="2">
    <source>
        <dbReference type="SAM" id="Phobius"/>
    </source>
</evidence>
<feature type="transmembrane region" description="Helical" evidence="2">
    <location>
        <begin position="40"/>
        <end position="62"/>
    </location>
</feature>
<feature type="transmembrane region" description="Helical" evidence="2">
    <location>
        <begin position="189"/>
        <end position="211"/>
    </location>
</feature>
<feature type="transmembrane region" description="Helical" evidence="2">
    <location>
        <begin position="273"/>
        <end position="291"/>
    </location>
</feature>
<dbReference type="Proteomes" id="UP000799428">
    <property type="component" value="Unassembled WGS sequence"/>
</dbReference>
<evidence type="ECO:0000313" key="3">
    <source>
        <dbReference type="EMBL" id="KAF2704596.1"/>
    </source>
</evidence>
<gene>
    <name evidence="3" type="ORF">K504DRAFT_441974</name>
</gene>
<feature type="transmembrane region" description="Helical" evidence="2">
    <location>
        <begin position="232"/>
        <end position="253"/>
    </location>
</feature>
<reference evidence="3" key="1">
    <citation type="journal article" date="2020" name="Stud. Mycol.">
        <title>101 Dothideomycetes genomes: a test case for predicting lifestyles and emergence of pathogens.</title>
        <authorList>
            <person name="Haridas S."/>
            <person name="Albert R."/>
            <person name="Binder M."/>
            <person name="Bloem J."/>
            <person name="Labutti K."/>
            <person name="Salamov A."/>
            <person name="Andreopoulos B."/>
            <person name="Baker S."/>
            <person name="Barry K."/>
            <person name="Bills G."/>
            <person name="Bluhm B."/>
            <person name="Cannon C."/>
            <person name="Castanera R."/>
            <person name="Culley D."/>
            <person name="Daum C."/>
            <person name="Ezra D."/>
            <person name="Gonzalez J."/>
            <person name="Henrissat B."/>
            <person name="Kuo A."/>
            <person name="Liang C."/>
            <person name="Lipzen A."/>
            <person name="Lutzoni F."/>
            <person name="Magnuson J."/>
            <person name="Mondo S."/>
            <person name="Nolan M."/>
            <person name="Ohm R."/>
            <person name="Pangilinan J."/>
            <person name="Park H.-J."/>
            <person name="Ramirez L."/>
            <person name="Alfaro M."/>
            <person name="Sun H."/>
            <person name="Tritt A."/>
            <person name="Yoshinaga Y."/>
            <person name="Zwiers L.-H."/>
            <person name="Turgeon B."/>
            <person name="Goodwin S."/>
            <person name="Spatafora J."/>
            <person name="Crous P."/>
            <person name="Grigoriev I."/>
        </authorList>
    </citation>
    <scope>NUCLEOTIDE SEQUENCE</scope>
    <source>
        <strain evidence="3">CBS 279.74</strain>
    </source>
</reference>
<protein>
    <submittedName>
        <fullName evidence="3">Uncharacterized protein</fullName>
    </submittedName>
</protein>
<feature type="transmembrane region" description="Helical" evidence="2">
    <location>
        <begin position="82"/>
        <end position="101"/>
    </location>
</feature>
<evidence type="ECO:0000313" key="4">
    <source>
        <dbReference type="Proteomes" id="UP000799428"/>
    </source>
</evidence>
<keyword evidence="2" id="KW-0812">Transmembrane</keyword>
<name>A0A6G1JVF9_9PLEO</name>